<organism evidence="14 15">
    <name type="scientific">Gambusia affinis</name>
    <name type="common">Western mosquitofish</name>
    <name type="synonym">Heterandria affinis</name>
    <dbReference type="NCBI Taxonomy" id="33528"/>
    <lineage>
        <taxon>Eukaryota</taxon>
        <taxon>Metazoa</taxon>
        <taxon>Chordata</taxon>
        <taxon>Craniata</taxon>
        <taxon>Vertebrata</taxon>
        <taxon>Euteleostomi</taxon>
        <taxon>Actinopterygii</taxon>
        <taxon>Neopterygii</taxon>
        <taxon>Teleostei</taxon>
        <taxon>Neoteleostei</taxon>
        <taxon>Acanthomorphata</taxon>
        <taxon>Ovalentaria</taxon>
        <taxon>Atherinomorphae</taxon>
        <taxon>Cyprinodontiformes</taxon>
        <taxon>Poeciliidae</taxon>
        <taxon>Poeciliinae</taxon>
        <taxon>Gambusia</taxon>
    </lineage>
</organism>
<evidence type="ECO:0000256" key="4">
    <source>
        <dbReference type="ARBA" id="ARBA00019359"/>
    </source>
</evidence>
<dbReference type="Pfam" id="PF00324">
    <property type="entry name" value="AA_permease"/>
    <property type="match status" value="1"/>
</dbReference>
<keyword evidence="7 12" id="KW-0812">Transmembrane</keyword>
<evidence type="ECO:0000256" key="3">
    <source>
        <dbReference type="ARBA" id="ARBA00010593"/>
    </source>
</evidence>
<evidence type="ECO:0000256" key="7">
    <source>
        <dbReference type="ARBA" id="ARBA00022692"/>
    </source>
</evidence>
<dbReference type="EMBL" id="NHOQ01001678">
    <property type="protein sequence ID" value="PWA22661.1"/>
    <property type="molecule type" value="Genomic_DNA"/>
</dbReference>
<dbReference type="GO" id="GO:0055064">
    <property type="term" value="P:chloride ion homeostasis"/>
    <property type="evidence" value="ECO:0007669"/>
    <property type="project" value="TreeGrafter"/>
</dbReference>
<dbReference type="GO" id="GO:0006884">
    <property type="term" value="P:cell volume homeostasis"/>
    <property type="evidence" value="ECO:0007669"/>
    <property type="project" value="TreeGrafter"/>
</dbReference>
<keyword evidence="9 12" id="KW-0472">Membrane</keyword>
<dbReference type="Proteomes" id="UP000250572">
    <property type="component" value="Unassembled WGS sequence"/>
</dbReference>
<dbReference type="GO" id="GO:0055075">
    <property type="term" value="P:potassium ion homeostasis"/>
    <property type="evidence" value="ECO:0007669"/>
    <property type="project" value="TreeGrafter"/>
</dbReference>
<evidence type="ECO:0000256" key="2">
    <source>
        <dbReference type="ARBA" id="ARBA00004656"/>
    </source>
</evidence>
<dbReference type="GO" id="GO:0005765">
    <property type="term" value="C:lysosomal membrane"/>
    <property type="evidence" value="ECO:0007669"/>
    <property type="project" value="UniProtKB-SubCell"/>
</dbReference>
<name>A0A315VJX0_GAMAF</name>
<evidence type="ECO:0000313" key="15">
    <source>
        <dbReference type="Proteomes" id="UP000250572"/>
    </source>
</evidence>
<dbReference type="GO" id="GO:0015379">
    <property type="term" value="F:potassium:chloride symporter activity"/>
    <property type="evidence" value="ECO:0007669"/>
    <property type="project" value="TreeGrafter"/>
</dbReference>
<keyword evidence="15" id="KW-1185">Reference proteome</keyword>
<comment type="subcellular location">
    <subcellularLocation>
        <location evidence="1">Cell membrane</location>
        <topology evidence="1">Multi-pass membrane protein</topology>
    </subcellularLocation>
    <subcellularLocation>
        <location evidence="2">Lysosome membrane</location>
    </subcellularLocation>
</comment>
<evidence type="ECO:0000256" key="10">
    <source>
        <dbReference type="ARBA" id="ARBA00023180"/>
    </source>
</evidence>
<feature type="domain" description="Amino acid permease/ SLC12A" evidence="13">
    <location>
        <begin position="152"/>
        <end position="219"/>
    </location>
</feature>
<comment type="caution">
    <text evidence="14">The sequence shown here is derived from an EMBL/GenBank/DDBJ whole genome shotgun (WGS) entry which is preliminary data.</text>
</comment>
<evidence type="ECO:0000256" key="11">
    <source>
        <dbReference type="ARBA" id="ARBA00023228"/>
    </source>
</evidence>
<dbReference type="AlphaFoldDB" id="A0A315VJX0"/>
<evidence type="ECO:0000256" key="6">
    <source>
        <dbReference type="ARBA" id="ARBA00022475"/>
    </source>
</evidence>
<evidence type="ECO:0000256" key="1">
    <source>
        <dbReference type="ARBA" id="ARBA00004651"/>
    </source>
</evidence>
<keyword evidence="10" id="KW-0325">Glycoprotein</keyword>
<dbReference type="GO" id="GO:0005886">
    <property type="term" value="C:plasma membrane"/>
    <property type="evidence" value="ECO:0007669"/>
    <property type="project" value="UniProtKB-SubCell"/>
</dbReference>
<feature type="transmembrane region" description="Helical" evidence="12">
    <location>
        <begin position="147"/>
        <end position="168"/>
    </location>
</feature>
<accession>A0A315VJX0</accession>
<protein>
    <recommendedName>
        <fullName evidence="4">Solute carrier family 12 member 9</fullName>
    </recommendedName>
</protein>
<reference evidence="14 15" key="1">
    <citation type="journal article" date="2018" name="G3 (Bethesda)">
        <title>A High-Quality Reference Genome for the Invasive Mosquitofish Gambusia affinis Using a Chicago Library.</title>
        <authorList>
            <person name="Hoffberg S.L."/>
            <person name="Troendle N.J."/>
            <person name="Glenn T.C."/>
            <person name="Mahmud O."/>
            <person name="Louha S."/>
            <person name="Chalopin D."/>
            <person name="Bennetzen J.L."/>
            <person name="Mauricio R."/>
        </authorList>
    </citation>
    <scope>NUCLEOTIDE SEQUENCE [LARGE SCALE GENOMIC DNA]</scope>
    <source>
        <strain evidence="14">NE01/NJP1002.9</strain>
        <tissue evidence="14">Muscle</tissue>
    </source>
</reference>
<comment type="similarity">
    <text evidence="3">Belongs to the SLC12A transporter family.</text>
</comment>
<keyword evidence="5" id="KW-0813">Transport</keyword>
<sequence length="227" mass="23866">MLYCEDGGTRRGGADVLLLGSTFPTTSSCPGGNSELLPFTGLPWSHFARRSVTSTPESSARTPVSAAEPRNKELTGRKWMKLSVAPPSPNVFYVTEALVYFAMPNERSPLITSGVCGLTLTGATCGAAADSPQDSSSGKAAQDPRRLNTFFGVMVPTILSMFSIILFLRTGFVVGHAGLLQGLLMVVVAYTIISLTVLSICAISTNGAIQGGGAYCILTRCEQTVGF</sequence>
<keyword evidence="8 12" id="KW-1133">Transmembrane helix</keyword>
<evidence type="ECO:0000256" key="8">
    <source>
        <dbReference type="ARBA" id="ARBA00022989"/>
    </source>
</evidence>
<dbReference type="InterPro" id="IPR004842">
    <property type="entry name" value="SLC12A_fam"/>
</dbReference>
<proteinExistence type="inferred from homology"/>
<keyword evidence="11" id="KW-0458">Lysosome</keyword>
<gene>
    <name evidence="14" type="ORF">CCH79_00002007</name>
</gene>
<evidence type="ECO:0000259" key="13">
    <source>
        <dbReference type="Pfam" id="PF00324"/>
    </source>
</evidence>
<dbReference type="PANTHER" id="PTHR11827">
    <property type="entry name" value="SOLUTE CARRIER FAMILY 12, CATION COTRANSPORTERS"/>
    <property type="match status" value="1"/>
</dbReference>
<evidence type="ECO:0000256" key="5">
    <source>
        <dbReference type="ARBA" id="ARBA00022448"/>
    </source>
</evidence>
<dbReference type="InterPro" id="IPR004841">
    <property type="entry name" value="AA-permease/SLC12A_dom"/>
</dbReference>
<feature type="transmembrane region" description="Helical" evidence="12">
    <location>
        <begin position="180"/>
        <end position="203"/>
    </location>
</feature>
<dbReference type="PANTHER" id="PTHR11827:SF98">
    <property type="entry name" value="SOLUTE CARRIER FAMILY 12 MEMBER 9"/>
    <property type="match status" value="1"/>
</dbReference>
<keyword evidence="6" id="KW-1003">Cell membrane</keyword>
<evidence type="ECO:0000256" key="9">
    <source>
        <dbReference type="ARBA" id="ARBA00023136"/>
    </source>
</evidence>
<feature type="non-terminal residue" evidence="14">
    <location>
        <position position="227"/>
    </location>
</feature>
<evidence type="ECO:0000256" key="12">
    <source>
        <dbReference type="SAM" id="Phobius"/>
    </source>
</evidence>
<evidence type="ECO:0000313" key="14">
    <source>
        <dbReference type="EMBL" id="PWA22661.1"/>
    </source>
</evidence>